<dbReference type="InterPro" id="IPR006059">
    <property type="entry name" value="SBP"/>
</dbReference>
<dbReference type="PANTHER" id="PTHR43649">
    <property type="entry name" value="ARABINOSE-BINDING PROTEIN-RELATED"/>
    <property type="match status" value="1"/>
</dbReference>
<keyword evidence="3" id="KW-0813">Transport</keyword>
<gene>
    <name evidence="6" type="ORF">HGK34_20885</name>
</gene>
<name>A0ABS1LQX1_9MICO</name>
<feature type="signal peptide" evidence="5">
    <location>
        <begin position="1"/>
        <end position="30"/>
    </location>
</feature>
<dbReference type="PROSITE" id="PS51257">
    <property type="entry name" value="PROKAR_LIPOPROTEIN"/>
    <property type="match status" value="1"/>
</dbReference>
<dbReference type="Pfam" id="PF01547">
    <property type="entry name" value="SBP_bac_1"/>
    <property type="match status" value="1"/>
</dbReference>
<keyword evidence="4 5" id="KW-0732">Signal</keyword>
<keyword evidence="7" id="KW-1185">Reference proteome</keyword>
<evidence type="ECO:0000256" key="1">
    <source>
        <dbReference type="ARBA" id="ARBA00004196"/>
    </source>
</evidence>
<dbReference type="Gene3D" id="3.40.190.10">
    <property type="entry name" value="Periplasmic binding protein-like II"/>
    <property type="match status" value="1"/>
</dbReference>
<evidence type="ECO:0000256" key="3">
    <source>
        <dbReference type="ARBA" id="ARBA00022448"/>
    </source>
</evidence>
<dbReference type="Proteomes" id="UP000675409">
    <property type="component" value="Unassembled WGS sequence"/>
</dbReference>
<protein>
    <submittedName>
        <fullName evidence="6">Extracellular solute-binding protein</fullName>
    </submittedName>
</protein>
<evidence type="ECO:0000313" key="6">
    <source>
        <dbReference type="EMBL" id="MBL0888701.1"/>
    </source>
</evidence>
<feature type="chain" id="PRO_5046266352" evidence="5">
    <location>
        <begin position="31"/>
        <end position="444"/>
    </location>
</feature>
<evidence type="ECO:0000256" key="2">
    <source>
        <dbReference type="ARBA" id="ARBA00008520"/>
    </source>
</evidence>
<comment type="caution">
    <text evidence="6">The sequence shown here is derived from an EMBL/GenBank/DDBJ whole genome shotgun (WGS) entry which is preliminary data.</text>
</comment>
<dbReference type="PANTHER" id="PTHR43649:SF31">
    <property type="entry name" value="SN-GLYCEROL-3-PHOSPHATE-BINDING PERIPLASMIC PROTEIN UGPB"/>
    <property type="match status" value="1"/>
</dbReference>
<sequence length="444" mass="47468">MRINRTRWVATGVAAATTMSLAACSSDGSAAEPTGPDEPAGPVSIEIWGWNAETGEQLVDAFNAAQDDVEAEYVLQASNVATQTNFRNAFEAGEDVPCLVQGFAPLTTMVVNGWAQDITDSVTPSESIYSEGALAAAKVNDRYYGLPSGSDGQFLIYNTATFDKAGLDVPTTWEEYVEVGKKFKKDGVDIANLAGEDPSTLMNLAQQAGAEWFAIDGDRWVVNFLDEGTLKAADIMQQLVDNDLVSNETYQDKPALYAYFDSGNMASTTTQWWSLGGYQTDMKKSGGDWAATAIPQFEDATEPVTPGRTTPAFVPVGCDDPDAVMAYVDWLASDEGIEAGRNKESGAVGFPTQIPDPSAYADDVVPPDFFVDDAEAADVIVDAQAHVIGKFELGPDYDAWFPELQDQWGKAVAGEQTFADALAAVQGFVASDLDDKGISYTLGS</sequence>
<dbReference type="InterPro" id="IPR050490">
    <property type="entry name" value="Bact_solute-bd_prot1"/>
</dbReference>
<evidence type="ECO:0000256" key="4">
    <source>
        <dbReference type="ARBA" id="ARBA00022729"/>
    </source>
</evidence>
<reference evidence="6 7" key="1">
    <citation type="journal article" date="2021" name="Arch. Microbiol.">
        <title>Myceligenerans indicum sp. nov., an actinobacterium isolated from mangrove sediment of Sundarbans, India.</title>
        <authorList>
            <person name="Asha K."/>
            <person name="Bhadury P."/>
        </authorList>
    </citation>
    <scope>NUCLEOTIDE SEQUENCE [LARGE SCALE GENOMIC DNA]</scope>
    <source>
        <strain evidence="6 7">I2</strain>
    </source>
</reference>
<dbReference type="SUPFAM" id="SSF53850">
    <property type="entry name" value="Periplasmic binding protein-like II"/>
    <property type="match status" value="1"/>
</dbReference>
<accession>A0ABS1LQX1</accession>
<comment type="subcellular location">
    <subcellularLocation>
        <location evidence="1">Cell envelope</location>
    </subcellularLocation>
</comment>
<proteinExistence type="inferred from homology"/>
<evidence type="ECO:0000256" key="5">
    <source>
        <dbReference type="SAM" id="SignalP"/>
    </source>
</evidence>
<organism evidence="6 7">
    <name type="scientific">Myceligenerans indicum</name>
    <dbReference type="NCBI Taxonomy" id="2593663"/>
    <lineage>
        <taxon>Bacteria</taxon>
        <taxon>Bacillati</taxon>
        <taxon>Actinomycetota</taxon>
        <taxon>Actinomycetes</taxon>
        <taxon>Micrococcales</taxon>
        <taxon>Promicromonosporaceae</taxon>
        <taxon>Myceligenerans</taxon>
    </lineage>
</organism>
<comment type="similarity">
    <text evidence="2">Belongs to the bacterial solute-binding protein 1 family.</text>
</comment>
<dbReference type="RefSeq" id="WP_201851099.1">
    <property type="nucleotide sequence ID" value="NZ_JABBYC010000073.1"/>
</dbReference>
<evidence type="ECO:0000313" key="7">
    <source>
        <dbReference type="Proteomes" id="UP000675409"/>
    </source>
</evidence>
<dbReference type="EMBL" id="JABBYC010000073">
    <property type="protein sequence ID" value="MBL0888701.1"/>
    <property type="molecule type" value="Genomic_DNA"/>
</dbReference>